<organism evidence="10">
    <name type="scientific">Caldithrix abyssi</name>
    <dbReference type="NCBI Taxonomy" id="187145"/>
    <lineage>
        <taxon>Bacteria</taxon>
        <taxon>Pseudomonadati</taxon>
        <taxon>Calditrichota</taxon>
        <taxon>Calditrichia</taxon>
        <taxon>Calditrichales</taxon>
        <taxon>Calditrichaceae</taxon>
        <taxon>Caldithrix</taxon>
    </lineage>
</organism>
<dbReference type="SUPFAM" id="SSF116726">
    <property type="entry name" value="TrkA C-terminal domain-like"/>
    <property type="match status" value="2"/>
</dbReference>
<feature type="transmembrane region" description="Helical" evidence="8">
    <location>
        <begin position="382"/>
        <end position="399"/>
    </location>
</feature>
<evidence type="ECO:0000256" key="5">
    <source>
        <dbReference type="ARBA" id="ARBA00022692"/>
    </source>
</evidence>
<dbReference type="PANTHER" id="PTHR30445:SF3">
    <property type="entry name" value="TRANSPORT PROTEIN YIDE-RELATED"/>
    <property type="match status" value="1"/>
</dbReference>
<keyword evidence="7 8" id="KW-0472">Membrane</keyword>
<protein>
    <submittedName>
        <fullName evidence="10">Transporter</fullName>
    </submittedName>
</protein>
<sequence>MDIYSYLQHHQIILLFLIITLGFIFGQIKIFGFSFESSGILFVAMLFGNYGFTLNHDFQVLGLILFIYAIGLQAGPTIFNMSRSQSLRFNSLVLLLLGSGAALTFVLSYLGHIDMALAIGLFAGAMTSTPGLAAAQEATGSALTSTGYGVAYPFGVIGVILFIKLMPTLFRTSIKKEEEQVQKQEQAQREPVISKLVRITNKELDGRRLDELDLPRVTGIIISRVIHEGELVIPKSDTVLRLNDIVRIVGEESKIKKALPFLGRESKEKLPESRYFESRKFVVTNKQVVGKLVSELNLHALFNANITRIRRGGLEFTAEPDQRLCWGDRVRVAGDATHMDEIRKLFGDEMKKLEYGNIFSIILGILLGVLVGLIPFSIGKVISFNLGITGGVLLAGLFLSNRGKVGPVVWFVPAPIINFMREFGLTLFLAVVGIRAGSQVLETLRGHGLTLVLFGALITLLPMIGVALFARLKYKLSLLELFGLISGGMTSTPGLAAGTAMTESQRPLILYASVYPFAMLLMMIFSRLLALFT</sequence>
<evidence type="ECO:0000256" key="3">
    <source>
        <dbReference type="ARBA" id="ARBA00022448"/>
    </source>
</evidence>
<feature type="domain" description="RCK C-terminal" evidence="9">
    <location>
        <begin position="265"/>
        <end position="348"/>
    </location>
</feature>
<dbReference type="InterPro" id="IPR006512">
    <property type="entry name" value="YidE_YbjL"/>
</dbReference>
<dbReference type="PANTHER" id="PTHR30445">
    <property type="entry name" value="K(+)_H(+) ANTIPORTER SUBUNIT KHTT"/>
    <property type="match status" value="1"/>
</dbReference>
<feature type="transmembrane region" description="Helical" evidence="8">
    <location>
        <begin position="6"/>
        <end position="26"/>
    </location>
</feature>
<dbReference type="InterPro" id="IPR006037">
    <property type="entry name" value="RCK_C"/>
</dbReference>
<reference evidence="10" key="1">
    <citation type="journal article" date="2020" name="mSystems">
        <title>Genome- and Community-Level Interaction Insights into Carbon Utilization and Element Cycling Functions of Hydrothermarchaeota in Hydrothermal Sediment.</title>
        <authorList>
            <person name="Zhou Z."/>
            <person name="Liu Y."/>
            <person name="Xu W."/>
            <person name="Pan J."/>
            <person name="Luo Z.H."/>
            <person name="Li M."/>
        </authorList>
    </citation>
    <scope>NUCLEOTIDE SEQUENCE [LARGE SCALE GENOMIC DNA]</scope>
    <source>
        <strain evidence="10">HyVt-527</strain>
    </source>
</reference>
<dbReference type="NCBIfam" id="TIGR01625">
    <property type="entry name" value="YidE_YbjL_dupl"/>
    <property type="match status" value="2"/>
</dbReference>
<accession>A0A7V5PPA7</accession>
<proteinExistence type="inferred from homology"/>
<dbReference type="GO" id="GO:0008324">
    <property type="term" value="F:monoatomic cation transmembrane transporter activity"/>
    <property type="evidence" value="ECO:0007669"/>
    <property type="project" value="InterPro"/>
</dbReference>
<dbReference type="InterPro" id="IPR036721">
    <property type="entry name" value="RCK_C_sf"/>
</dbReference>
<dbReference type="EMBL" id="DROD01000421">
    <property type="protein sequence ID" value="HHJ52758.1"/>
    <property type="molecule type" value="Genomic_DNA"/>
</dbReference>
<keyword evidence="5 8" id="KW-0812">Transmembrane</keyword>
<feature type="domain" description="RCK C-terminal" evidence="9">
    <location>
        <begin position="179"/>
        <end position="264"/>
    </location>
</feature>
<feature type="transmembrane region" description="Helical" evidence="8">
    <location>
        <begin position="150"/>
        <end position="170"/>
    </location>
</feature>
<dbReference type="InterPro" id="IPR050144">
    <property type="entry name" value="AAE_transporter"/>
</dbReference>
<evidence type="ECO:0000256" key="1">
    <source>
        <dbReference type="ARBA" id="ARBA00004651"/>
    </source>
</evidence>
<name>A0A7V5PPA7_CALAY</name>
<feature type="transmembrane region" description="Helical" evidence="8">
    <location>
        <begin position="419"/>
        <end position="437"/>
    </location>
</feature>
<comment type="similarity">
    <text evidence="2">Belongs to the AAE transporter (TC 2.A.81) family.</text>
</comment>
<keyword evidence="4" id="KW-1003">Cell membrane</keyword>
<comment type="subcellular location">
    <subcellularLocation>
        <location evidence="1">Cell membrane</location>
        <topology evidence="1">Multi-pass membrane protein</topology>
    </subcellularLocation>
</comment>
<dbReference type="PROSITE" id="PS51202">
    <property type="entry name" value="RCK_C"/>
    <property type="match status" value="2"/>
</dbReference>
<evidence type="ECO:0000313" key="10">
    <source>
        <dbReference type="EMBL" id="HHJ52758.1"/>
    </source>
</evidence>
<comment type="caution">
    <text evidence="10">The sequence shown here is derived from an EMBL/GenBank/DDBJ whole genome shotgun (WGS) entry which is preliminary data.</text>
</comment>
<evidence type="ECO:0000256" key="7">
    <source>
        <dbReference type="ARBA" id="ARBA00023136"/>
    </source>
</evidence>
<feature type="transmembrane region" description="Helical" evidence="8">
    <location>
        <begin position="91"/>
        <end position="111"/>
    </location>
</feature>
<feature type="transmembrane region" description="Helical" evidence="8">
    <location>
        <begin position="508"/>
        <end position="530"/>
    </location>
</feature>
<feature type="transmembrane region" description="Helical" evidence="8">
    <location>
        <begin position="353"/>
        <end position="376"/>
    </location>
</feature>
<feature type="transmembrane region" description="Helical" evidence="8">
    <location>
        <begin position="58"/>
        <end position="79"/>
    </location>
</feature>
<evidence type="ECO:0000259" key="9">
    <source>
        <dbReference type="PROSITE" id="PS51202"/>
    </source>
</evidence>
<dbReference type="Proteomes" id="UP000886124">
    <property type="component" value="Unassembled WGS sequence"/>
</dbReference>
<keyword evidence="6 8" id="KW-1133">Transmembrane helix</keyword>
<dbReference type="Gene3D" id="3.30.70.1450">
    <property type="entry name" value="Regulator of K+ conductance, C-terminal domain"/>
    <property type="match status" value="2"/>
</dbReference>
<dbReference type="GO" id="GO:0005886">
    <property type="term" value="C:plasma membrane"/>
    <property type="evidence" value="ECO:0007669"/>
    <property type="project" value="UniProtKB-SubCell"/>
</dbReference>
<evidence type="ECO:0000256" key="8">
    <source>
        <dbReference type="SAM" id="Phobius"/>
    </source>
</evidence>
<dbReference type="AlphaFoldDB" id="A0A7V5PPA7"/>
<gene>
    <name evidence="10" type="ORF">ENJ89_06145</name>
</gene>
<dbReference type="GO" id="GO:0006813">
    <property type="term" value="P:potassium ion transport"/>
    <property type="evidence" value="ECO:0007669"/>
    <property type="project" value="InterPro"/>
</dbReference>
<dbReference type="Pfam" id="PF06826">
    <property type="entry name" value="Asp-Al_Ex"/>
    <property type="match status" value="2"/>
</dbReference>
<evidence type="ECO:0000256" key="4">
    <source>
        <dbReference type="ARBA" id="ARBA00022475"/>
    </source>
</evidence>
<evidence type="ECO:0000256" key="6">
    <source>
        <dbReference type="ARBA" id="ARBA00022989"/>
    </source>
</evidence>
<feature type="transmembrane region" description="Helical" evidence="8">
    <location>
        <begin position="481"/>
        <end position="502"/>
    </location>
</feature>
<feature type="transmembrane region" description="Helical" evidence="8">
    <location>
        <begin position="449"/>
        <end position="469"/>
    </location>
</feature>
<evidence type="ECO:0000256" key="2">
    <source>
        <dbReference type="ARBA" id="ARBA00009854"/>
    </source>
</evidence>
<dbReference type="Pfam" id="PF02080">
    <property type="entry name" value="TrkA_C"/>
    <property type="match status" value="2"/>
</dbReference>
<keyword evidence="3" id="KW-0813">Transport</keyword>